<feature type="domain" description="U3 small nucleolar RNA-associated protein 20 N-terminal" evidence="1">
    <location>
        <begin position="688"/>
        <end position="789"/>
    </location>
</feature>
<sequence>MKEKNTFKYVSFNEQIAKIGVDITKWRIALPTDAGDQETFFHEAISEYNDKDYGDHYKAFLDSVSSKNLRTYAQLLHNQKDVVTALLQQLSVERGSSYETLLELSLALARDLREDFYDYLWDFFDAIISILEVNWQSIDILQTGFRVLTTLFKIFWRKIVTELRRTFLRFIPLFGSKTQYIRRFSAESFAFFLRKSNSISKLIVFMIEKALDDGDRRLDNGIAFLIFNAVKGVSKQFVSRADELFKQILDVIVHLEDLHMRTAGTDILLEAMRLSVMYTRREFSYPITSVLLNSLLEYSTQGDSAANNVAALINVWIAERQGSVFSQHDELCQYLHKIAIALDHNLHITPSFLDLIAASLRMYNSESKSLSRVPETIKPFVDRASSSLSVAQVLQLFESLSCADVFDIWILPSMCHFTEECIKQQENEDVVLSFYAQFVSNRRPISVTTSTTSRDAVFSASLLPNLRRLVVQLLREGRNANPQHLLYCVVIWPWIWGNLGDAKQASDEVFALFNEIIMSSDVLSSDSMRLLAHCSYSISLVAPDLITRADSGKITQIISFAEGMEIDSFWNVVLSHIGLCQLKLHNDLQAGINEPPPLRTLWIGDESRKLNYSSCRIQLFKMLSRISFICKKKTGYLSPLILEVYKNEYCKFKAGSPTQNLLMNGEGVGCDKEAADVSNKLPAKLGSQKAFLALLELFANFTRPRKVHKEKLVFEMYMELLLSGIEEIQKAAIKCLFTYQEKFLLNYKENIENLTSPQKFNDEIVKFSIDEQNMTIAEADREKIMPYLMSALKNVLQVLRNMITVLDSDQRNQVFRIALACSHHVRLISENKLSIDPCFHGQIKDLRQTVNITLCQVFRTLQESVDEGCVDALLDAVLIPICVSRNNRPFTSFTEGIPEGVAKIFLSLTSVPTLFPLLNKKLHHENWEEIGNAEVTPIALLTAFLKCKSTSSSSALDVVEGIRNLLTLDCESKHRYEISCPGRLVELKHATYGTRLVITYIRPILEFLCETLSSEKCSSLPVYLDMLNRISEYVTDPSVCEVFCCTLLKLTKSGSAARKPDDVKNLLYAVAKLIVNVKEPFIFASEIFSLFPSTPAKEVRQALVSVVEHFSMNKNIEDKDIVKQISIIVQLESWDARRIDEPDFERRHTGFSALSSLCAIRDYKIETYCLEAYAAISCHYLKTGSDLSLKAAAISCLRDLTRYMALPQNKDLRLLSTVFIPECLNGLRHSNESVRLEFLTFLACLVRFCGYHSQLEKLQCLLNDDVELDFFAGPYLMNFTSRTSTLSDQALSLFAEVLKKASWAKYYHILNDYIKQLMNEQDKDKPIIRVIVKIIDSFHFDIKDVVLPDDFTTVTYVDKSDTAVENTNSDDDEADVATERKVAIIRKLVTGILPRLKKCIDGKDERHVAHKKAEKYYNEDDDVLRAPIALATVKLLKKLPTKILQQNLHGVVLKLCSLVLSRSYNVREVARKTMVSALKALGAEYLPFVIKEMKQIMNKGYQVHVMIYTVHVLISAMKDDLKAGGIDPCLLDIIEICKIDQFSDVTEEKNISGITHHVAEAKADKSCETYQFIGQFIGSASLNIVVEPLMHIIEERPQSKTVKTIGRLLESYSAGLCLNEGIDVPTLLVFVYQMLVRYTTAIEGREKSDDVEEKSLRPQSCLLLPKAPTRIGVIVKTSVKSKSFVFVEFALALFNAILKKTKSGFSSDQAVRHLDPFVPLVVCCLRLKHDRVVSGALRAIVAILEYPLPQLKLSITKIVETLFVLLADYAGMGRAGEKISILELTQNLFKAFTRIMRDSPIELFSTKRIQILLNYIETDITDPNKQATAFSLLKAILSKKIVDDKLPDLMRHLSEVSIMSHAANVRAQCRQILTFFVSTHPMGKDTAKFIEFFLAQLDYEHEDGRLSAIETLNLAYTTFVEDVVDKFALVSFIRLSMGLVNEESQNCRKYLALALRSLVQSCSEKARNDLYLAARDWLESDNDSSRYLAARSLVEFFESDSSALSSTVPELMAIISKTLTEELISSSSEDSTVALFKLASMMAVKCSAKFIDTVLCLDKCKNFWENFRHFAMCIESPDVQMVAAEFLGHLFSALTLKNSKISELPLSSSELSGFMFWQLKSKQLTTIQADQVIKNLVYLAKNTQIEDYYTFFANKLSQVCKYEINHIPDQAVRRVSVFKLAAAVFLHGDGPLIEEVISNIVPYLTRELNGKSDKHTEELKQMASEVCEILKTAVGEKRYTSLLAEAQRQLNMRTVERKQQRKELATVAPELAAERKLRKHKARIVAQKRRLEEFKPYRKAKRARREELED</sequence>
<reference evidence="4" key="1">
    <citation type="submission" date="2023-06" db="EMBL/GenBank/DDBJ databases">
        <title>Genomic analysis of the entomopathogenic nematode Steinernema hermaphroditum.</title>
        <authorList>
            <person name="Schwarz E.M."/>
            <person name="Heppert J.K."/>
            <person name="Baniya A."/>
            <person name="Schwartz H.T."/>
            <person name="Tan C.-H."/>
            <person name="Antoshechkin I."/>
            <person name="Sternberg P.W."/>
            <person name="Goodrich-Blair H."/>
            <person name="Dillman A.R."/>
        </authorList>
    </citation>
    <scope>NUCLEOTIDE SEQUENCE</scope>
    <source>
        <strain evidence="4">PS9179</strain>
        <tissue evidence="4">Whole animal</tissue>
    </source>
</reference>
<dbReference type="InterPro" id="IPR011430">
    <property type="entry name" value="UTP20_N"/>
</dbReference>
<evidence type="ECO:0000313" key="5">
    <source>
        <dbReference type="Proteomes" id="UP001175271"/>
    </source>
</evidence>
<accession>A0AA39GYH0</accession>
<dbReference type="SUPFAM" id="SSF48371">
    <property type="entry name" value="ARM repeat"/>
    <property type="match status" value="4"/>
</dbReference>
<dbReference type="InterPro" id="IPR057525">
    <property type="entry name" value="UTP20_C"/>
</dbReference>
<feature type="domain" description="U3 small nucleolar RNA-associated protein 20 C-terminal" evidence="3">
    <location>
        <begin position="1986"/>
        <end position="2292"/>
    </location>
</feature>
<evidence type="ECO:0000259" key="1">
    <source>
        <dbReference type="Pfam" id="PF07539"/>
    </source>
</evidence>
<dbReference type="Pfam" id="PF20416">
    <property type="entry name" value="UTP20"/>
    <property type="match status" value="1"/>
</dbReference>
<dbReference type="InterPro" id="IPR052575">
    <property type="entry name" value="SSU_processome_comp_20"/>
</dbReference>
<dbReference type="Proteomes" id="UP001175271">
    <property type="component" value="Unassembled WGS sequence"/>
</dbReference>
<evidence type="ECO:0000313" key="4">
    <source>
        <dbReference type="EMBL" id="KAK0395895.1"/>
    </source>
</evidence>
<dbReference type="Pfam" id="PF23099">
    <property type="entry name" value="UTP20_C"/>
    <property type="match status" value="1"/>
</dbReference>
<proteinExistence type="predicted"/>
<keyword evidence="5" id="KW-1185">Reference proteome</keyword>
<feature type="domain" description="U3 small nucleolar RNA-associated protein 20" evidence="2">
    <location>
        <begin position="1418"/>
        <end position="1634"/>
    </location>
</feature>
<dbReference type="GO" id="GO:0030686">
    <property type="term" value="C:90S preribosome"/>
    <property type="evidence" value="ECO:0007669"/>
    <property type="project" value="TreeGrafter"/>
</dbReference>
<organism evidence="4 5">
    <name type="scientific">Steinernema hermaphroditum</name>
    <dbReference type="NCBI Taxonomy" id="289476"/>
    <lineage>
        <taxon>Eukaryota</taxon>
        <taxon>Metazoa</taxon>
        <taxon>Ecdysozoa</taxon>
        <taxon>Nematoda</taxon>
        <taxon>Chromadorea</taxon>
        <taxon>Rhabditida</taxon>
        <taxon>Tylenchina</taxon>
        <taxon>Panagrolaimomorpha</taxon>
        <taxon>Strongyloidoidea</taxon>
        <taxon>Steinernematidae</taxon>
        <taxon>Steinernema</taxon>
    </lineage>
</organism>
<dbReference type="GO" id="GO:0032040">
    <property type="term" value="C:small-subunit processome"/>
    <property type="evidence" value="ECO:0007669"/>
    <property type="project" value="TreeGrafter"/>
</dbReference>
<evidence type="ECO:0008006" key="6">
    <source>
        <dbReference type="Google" id="ProtNLM"/>
    </source>
</evidence>
<protein>
    <recommendedName>
        <fullName evidence="6">DRIM domain-containing protein</fullName>
    </recommendedName>
</protein>
<dbReference type="EMBL" id="JAUCMV010000005">
    <property type="protein sequence ID" value="KAK0395895.1"/>
    <property type="molecule type" value="Genomic_DNA"/>
</dbReference>
<gene>
    <name evidence="4" type="ORF">QR680_001477</name>
</gene>
<dbReference type="InterPro" id="IPR046523">
    <property type="entry name" value="UTP20_dom"/>
</dbReference>
<evidence type="ECO:0000259" key="2">
    <source>
        <dbReference type="Pfam" id="PF20416"/>
    </source>
</evidence>
<name>A0AA39GYH0_9BILA</name>
<dbReference type="PANTHER" id="PTHR17695:SF11">
    <property type="entry name" value="SMALL SUBUNIT PROCESSOME COMPONENT 20 HOMOLOG"/>
    <property type="match status" value="1"/>
</dbReference>
<dbReference type="InterPro" id="IPR016024">
    <property type="entry name" value="ARM-type_fold"/>
</dbReference>
<dbReference type="Pfam" id="PF07539">
    <property type="entry name" value="UTP20_N"/>
    <property type="match status" value="2"/>
</dbReference>
<dbReference type="Gene3D" id="1.25.10.10">
    <property type="entry name" value="Leucine-rich Repeat Variant"/>
    <property type="match status" value="3"/>
</dbReference>
<evidence type="ECO:0000259" key="3">
    <source>
        <dbReference type="Pfam" id="PF23099"/>
    </source>
</evidence>
<dbReference type="InterPro" id="IPR011989">
    <property type="entry name" value="ARM-like"/>
</dbReference>
<dbReference type="PANTHER" id="PTHR17695">
    <property type="entry name" value="SMALL SUBUNIT PROCESSOME COMPONENT 20 HOMOLOG"/>
    <property type="match status" value="1"/>
</dbReference>
<feature type="domain" description="U3 small nucleolar RNA-associated protein 20 N-terminal" evidence="1">
    <location>
        <begin position="801"/>
        <end position="1231"/>
    </location>
</feature>
<comment type="caution">
    <text evidence="4">The sequence shown here is derived from an EMBL/GenBank/DDBJ whole genome shotgun (WGS) entry which is preliminary data.</text>
</comment>